<dbReference type="EMBL" id="LSSL01001158">
    <property type="protein sequence ID" value="OLY82959.1"/>
    <property type="molecule type" value="Genomic_DNA"/>
</dbReference>
<evidence type="ECO:0000313" key="3">
    <source>
        <dbReference type="Proteomes" id="UP000187455"/>
    </source>
</evidence>
<evidence type="ECO:0000313" key="2">
    <source>
        <dbReference type="EMBL" id="OLY82959.1"/>
    </source>
</evidence>
<dbReference type="STRING" id="133383.A0A1R0H1E5"/>
<accession>A0A1R0H1E5</accession>
<organism evidence="2 3">
    <name type="scientific">Smittium mucronatum</name>
    <dbReference type="NCBI Taxonomy" id="133383"/>
    <lineage>
        <taxon>Eukaryota</taxon>
        <taxon>Fungi</taxon>
        <taxon>Fungi incertae sedis</taxon>
        <taxon>Zoopagomycota</taxon>
        <taxon>Kickxellomycotina</taxon>
        <taxon>Harpellomycetes</taxon>
        <taxon>Harpellales</taxon>
        <taxon>Legeriomycetaceae</taxon>
        <taxon>Smittium</taxon>
    </lineage>
</organism>
<gene>
    <name evidence="2" type="ORF">AYI68_g2917</name>
</gene>
<protein>
    <submittedName>
        <fullName evidence="2">Uncharacterized protein</fullName>
    </submittedName>
</protein>
<evidence type="ECO:0000256" key="1">
    <source>
        <dbReference type="SAM" id="MobiDB-lite"/>
    </source>
</evidence>
<keyword evidence="3" id="KW-1185">Reference proteome</keyword>
<dbReference type="Proteomes" id="UP000187455">
    <property type="component" value="Unassembled WGS sequence"/>
</dbReference>
<dbReference type="AlphaFoldDB" id="A0A1R0H1E5"/>
<reference evidence="2 3" key="1">
    <citation type="journal article" date="2016" name="Mol. Biol. Evol.">
        <title>Genome-Wide Survey of Gut Fungi (Harpellales) Reveals the First Horizontally Transferred Ubiquitin Gene from a Mosquito Host.</title>
        <authorList>
            <person name="Wang Y."/>
            <person name="White M.M."/>
            <person name="Kvist S."/>
            <person name="Moncalvo J.M."/>
        </authorList>
    </citation>
    <scope>NUCLEOTIDE SEQUENCE [LARGE SCALE GENOMIC DNA]</scope>
    <source>
        <strain evidence="2 3">ALG-7-W6</strain>
    </source>
</reference>
<comment type="caution">
    <text evidence="2">The sequence shown here is derived from an EMBL/GenBank/DDBJ whole genome shotgun (WGS) entry which is preliminary data.</text>
</comment>
<feature type="region of interest" description="Disordered" evidence="1">
    <location>
        <begin position="93"/>
        <end position="114"/>
    </location>
</feature>
<proteinExistence type="predicted"/>
<name>A0A1R0H1E5_9FUNG</name>
<sequence>MDRDIFDALFANKKTETRNILFQPLLKLRKVSDSYENTISNTTMAQNISAVKGAAEEGPSKTHIRSPSQGLLADITTAEKQIEVNQGIECHPNEGSIGVVGKAHNRGSTETDPGLLQTTFHDSKEDWRSMSRTRLEKTLFKRRIPGFKN</sequence>